<feature type="domain" description="Amidohydrolase 3" evidence="1">
    <location>
        <begin position="71"/>
        <end position="557"/>
    </location>
</feature>
<organism evidence="2 3">
    <name type="scientific">Pyruvatibacter mobilis</name>
    <dbReference type="NCBI Taxonomy" id="1712261"/>
    <lineage>
        <taxon>Bacteria</taxon>
        <taxon>Pseudomonadati</taxon>
        <taxon>Pseudomonadota</taxon>
        <taxon>Alphaproteobacteria</taxon>
        <taxon>Hyphomicrobiales</taxon>
        <taxon>Parvibaculaceae</taxon>
        <taxon>Pyruvatibacter</taxon>
    </lineage>
</organism>
<keyword evidence="2" id="KW-0378">Hydrolase</keyword>
<dbReference type="CDD" id="cd01300">
    <property type="entry name" value="YtcJ_like"/>
    <property type="match status" value="1"/>
</dbReference>
<dbReference type="GO" id="GO:0016810">
    <property type="term" value="F:hydrolase activity, acting on carbon-nitrogen (but not peptide) bonds"/>
    <property type="evidence" value="ECO:0007669"/>
    <property type="project" value="InterPro"/>
</dbReference>
<dbReference type="Gene3D" id="3.10.310.70">
    <property type="match status" value="1"/>
</dbReference>
<dbReference type="OrthoDB" id="9811399at2"/>
<dbReference type="Gene3D" id="2.30.40.10">
    <property type="entry name" value="Urease, subunit C, domain 1"/>
    <property type="match status" value="1"/>
</dbReference>
<name>A0A845QB64_9HYPH</name>
<dbReference type="PANTHER" id="PTHR22642">
    <property type="entry name" value="IMIDAZOLONEPROPIONASE"/>
    <property type="match status" value="1"/>
</dbReference>
<protein>
    <submittedName>
        <fullName evidence="2">Amidohydrolase family protein</fullName>
    </submittedName>
</protein>
<evidence type="ECO:0000313" key="2">
    <source>
        <dbReference type="EMBL" id="NBG95782.1"/>
    </source>
</evidence>
<dbReference type="InterPro" id="IPR013108">
    <property type="entry name" value="Amidohydro_3"/>
</dbReference>
<accession>A0A845QB64</accession>
<keyword evidence="3" id="KW-1185">Reference proteome</keyword>
<evidence type="ECO:0000313" key="3">
    <source>
        <dbReference type="Proteomes" id="UP000470384"/>
    </source>
</evidence>
<gene>
    <name evidence="2" type="ORF">GTQ45_08555</name>
</gene>
<sequence>MAAAANPAAWSSERLGEPKRPVGLTVFANATIITADAGFSVAEAMAIDGDRILAVGTLEEVRAAVPDTATILDAGGRTILPGFIEPHMHFFPIAMLSRMENVGALECGSVDDVIARMGLLASQAAPGNWVMGRQFDPSLQDGPDVLTRDMLDPVTGDVPVFIFNASLHIAYCNTAALTIAGLDASTPDPDGAAFGRNADGSLNGVMQGGAAFSQVMVHNLAAMALDDVPTACKHVCDRANEVGITTFCDQATGGFQGPNELAAFKAFSESGHMTARLRYSLFDALESHWDSGDVNVSFGTGNAFARATGWKIVSDGSNQGRTGLQREPYLGREDRGLAYVAADDLKEKVTRRAKQGWQVVVHANGDQAIDNALDAFEAAFEAGAPRHMRHRIEHCSILHDEQIARIKEMNLSPSFLIGHVHYWGQAFRDEIFGPEKASLLGRAKSVQQAGIPWTMHSDEPVSEMGPLRCIENAVTRRMWKAPDHRLNGDECVTVEEAILSLTRVAAWQCHSDHEVGSLEPGKLADFVILEKDPRKVPEDEIGSIRVLETWSAGRKVFSAGVNE</sequence>
<dbReference type="SUPFAM" id="SSF51556">
    <property type="entry name" value="Metallo-dependent hydrolases"/>
    <property type="match status" value="1"/>
</dbReference>
<comment type="caution">
    <text evidence="2">The sequence shown here is derived from an EMBL/GenBank/DDBJ whole genome shotgun (WGS) entry which is preliminary data.</text>
</comment>
<dbReference type="Proteomes" id="UP000470384">
    <property type="component" value="Unassembled WGS sequence"/>
</dbReference>
<dbReference type="Pfam" id="PF07969">
    <property type="entry name" value="Amidohydro_3"/>
    <property type="match status" value="1"/>
</dbReference>
<dbReference type="AlphaFoldDB" id="A0A845QB64"/>
<dbReference type="PANTHER" id="PTHR22642:SF2">
    <property type="entry name" value="PROTEIN LONG AFTER FAR-RED 3"/>
    <property type="match status" value="1"/>
</dbReference>
<dbReference type="SUPFAM" id="SSF51338">
    <property type="entry name" value="Composite domain of metallo-dependent hydrolases"/>
    <property type="match status" value="1"/>
</dbReference>
<dbReference type="EMBL" id="WXYQ01000006">
    <property type="protein sequence ID" value="NBG95782.1"/>
    <property type="molecule type" value="Genomic_DNA"/>
</dbReference>
<dbReference type="InterPro" id="IPR011059">
    <property type="entry name" value="Metal-dep_hydrolase_composite"/>
</dbReference>
<dbReference type="Gene3D" id="3.20.20.140">
    <property type="entry name" value="Metal-dependent hydrolases"/>
    <property type="match status" value="1"/>
</dbReference>
<dbReference type="InterPro" id="IPR033932">
    <property type="entry name" value="YtcJ-like"/>
</dbReference>
<proteinExistence type="predicted"/>
<evidence type="ECO:0000259" key="1">
    <source>
        <dbReference type="Pfam" id="PF07969"/>
    </source>
</evidence>
<dbReference type="InterPro" id="IPR032466">
    <property type="entry name" value="Metal_Hydrolase"/>
</dbReference>
<reference evidence="2 3" key="1">
    <citation type="journal article" date="2016" name="Int. J. Syst. Evol. Microbiol.">
        <title>Pyruvatibacter mobilis gen. nov., sp. nov., a marine bacterium from the culture broth of Picochlorum sp. 122.</title>
        <authorList>
            <person name="Wang G."/>
            <person name="Tang M."/>
            <person name="Wu H."/>
            <person name="Dai S."/>
            <person name="Li T."/>
            <person name="Chen C."/>
            <person name="He H."/>
            <person name="Fan J."/>
            <person name="Xiang W."/>
            <person name="Li X."/>
        </authorList>
    </citation>
    <scope>NUCLEOTIDE SEQUENCE [LARGE SCALE GENOMIC DNA]</scope>
    <source>
        <strain evidence="2 3">GYP-11</strain>
    </source>
</reference>